<accession>A0A835RF49</accession>
<name>A0A835RF49_VANPL</name>
<dbReference type="Proteomes" id="UP000639772">
    <property type="component" value="Chromosome 3"/>
</dbReference>
<comment type="caution">
    <text evidence="1">The sequence shown here is derived from an EMBL/GenBank/DDBJ whole genome shotgun (WGS) entry which is preliminary data.</text>
</comment>
<protein>
    <submittedName>
        <fullName evidence="1">Uncharacterized protein</fullName>
    </submittedName>
</protein>
<proteinExistence type="predicted"/>
<evidence type="ECO:0000313" key="2">
    <source>
        <dbReference type="Proteomes" id="UP000639772"/>
    </source>
</evidence>
<sequence>MEVDTPPKKKRLGGSHLGAEFYGIEREGGITISCASVFSRHQVASLVQVASLISQPGLSNCFLVLNHLSD</sequence>
<dbReference type="EMBL" id="JADCNM010000003">
    <property type="protein sequence ID" value="KAG0491061.1"/>
    <property type="molecule type" value="Genomic_DNA"/>
</dbReference>
<dbReference type="AlphaFoldDB" id="A0A835RF49"/>
<evidence type="ECO:0000313" key="1">
    <source>
        <dbReference type="EMBL" id="KAG0491061.1"/>
    </source>
</evidence>
<organism evidence="1 2">
    <name type="scientific">Vanilla planifolia</name>
    <name type="common">Vanilla</name>
    <dbReference type="NCBI Taxonomy" id="51239"/>
    <lineage>
        <taxon>Eukaryota</taxon>
        <taxon>Viridiplantae</taxon>
        <taxon>Streptophyta</taxon>
        <taxon>Embryophyta</taxon>
        <taxon>Tracheophyta</taxon>
        <taxon>Spermatophyta</taxon>
        <taxon>Magnoliopsida</taxon>
        <taxon>Liliopsida</taxon>
        <taxon>Asparagales</taxon>
        <taxon>Orchidaceae</taxon>
        <taxon>Vanilloideae</taxon>
        <taxon>Vanilleae</taxon>
        <taxon>Vanilla</taxon>
    </lineage>
</organism>
<gene>
    <name evidence="1" type="ORF">HPP92_007924</name>
</gene>
<reference evidence="1 2" key="1">
    <citation type="journal article" date="2020" name="Nat. Food">
        <title>A phased Vanilla planifolia genome enables genetic improvement of flavour and production.</title>
        <authorList>
            <person name="Hasing T."/>
            <person name="Tang H."/>
            <person name="Brym M."/>
            <person name="Khazi F."/>
            <person name="Huang T."/>
            <person name="Chambers A.H."/>
        </authorList>
    </citation>
    <scope>NUCLEOTIDE SEQUENCE [LARGE SCALE GENOMIC DNA]</scope>
    <source>
        <tissue evidence="1">Leaf</tissue>
    </source>
</reference>